<proteinExistence type="predicted"/>
<protein>
    <submittedName>
        <fullName evidence="2">Serine hydrolase</fullName>
    </submittedName>
</protein>
<dbReference type="AlphaFoldDB" id="A0AAE9VSK7"/>
<feature type="domain" description="Beta-lactamase-related" evidence="1">
    <location>
        <begin position="17"/>
        <end position="371"/>
    </location>
</feature>
<dbReference type="InterPro" id="IPR012338">
    <property type="entry name" value="Beta-lactam/transpept-like"/>
</dbReference>
<evidence type="ECO:0000313" key="3">
    <source>
        <dbReference type="Proteomes" id="UP001212189"/>
    </source>
</evidence>
<dbReference type="InterPro" id="IPR001466">
    <property type="entry name" value="Beta-lactam-related"/>
</dbReference>
<reference evidence="2 3" key="1">
    <citation type="submission" date="2022-12" db="EMBL/GenBank/DDBJ databases">
        <title>Coexistence and Characterization of a Novel Tigecycline Resistance gene tet(X) variant and blaNDM-1 in a Pseudomonas caeni Isolate of Chicken Origin.</title>
        <authorList>
            <person name="Lu X."/>
            <person name="Zhang L."/>
            <person name="Li R."/>
            <person name="Wang Z."/>
        </authorList>
    </citation>
    <scope>NUCLEOTIDE SEQUENCE [LARGE SCALE GENOMIC DNA]</scope>
    <source>
        <strain evidence="2 3">CE14</strain>
    </source>
</reference>
<dbReference type="PANTHER" id="PTHR43319:SF3">
    <property type="entry name" value="BETA-LACTAMASE-RELATED DOMAIN-CONTAINING PROTEIN"/>
    <property type="match status" value="1"/>
</dbReference>
<dbReference type="InterPro" id="IPR052907">
    <property type="entry name" value="Beta-lactamase/esterase"/>
</dbReference>
<dbReference type="GO" id="GO:0016787">
    <property type="term" value="F:hydrolase activity"/>
    <property type="evidence" value="ECO:0007669"/>
    <property type="project" value="UniProtKB-KW"/>
</dbReference>
<dbReference type="EMBL" id="CP114976">
    <property type="protein sequence ID" value="WBE24196.1"/>
    <property type="molecule type" value="Genomic_DNA"/>
</dbReference>
<evidence type="ECO:0000259" key="1">
    <source>
        <dbReference type="Pfam" id="PF00144"/>
    </source>
</evidence>
<keyword evidence="2" id="KW-0378">Hydrolase</keyword>
<dbReference type="Gene3D" id="3.40.710.10">
    <property type="entry name" value="DD-peptidase/beta-lactamase superfamily"/>
    <property type="match status" value="1"/>
</dbReference>
<dbReference type="PANTHER" id="PTHR43319">
    <property type="entry name" value="BETA-LACTAMASE-RELATED"/>
    <property type="match status" value="1"/>
</dbReference>
<dbReference type="Pfam" id="PF00144">
    <property type="entry name" value="Beta-lactamase"/>
    <property type="match status" value="1"/>
</dbReference>
<accession>A0AAE9VSK7</accession>
<dbReference type="RefSeq" id="WP_269817138.1">
    <property type="nucleotide sequence ID" value="NZ_CP114976.1"/>
</dbReference>
<dbReference type="KEGG" id="dce:O6P33_07305"/>
<gene>
    <name evidence="2" type="ORF">O6P33_07305</name>
</gene>
<sequence>MHLDGSSDSAFSSVLDVFSQLLEDPEQRGASLCVQVAGETVLDVWGGVIDRHGEQLWQRDTLVNIFSSGKPVAAVVLLQMVAEGRLQLDTPLQEYWPELAQQGQQHITLRHVLSHQAGLPAILEPLAAEALYDWSQMLAALENTPPWWTPGQAHGYAPMTYGWLVGELIQRIDGCDPRTAIAKRIAEPLQLALYLGVSEQQLAQVGDVMRMKGAVVDTAAMRLMQTIGSNPQSMSAKAFANPTSMMTSTNKPEWRLMQQPAANMHATARGLAGFYTGLLQGQLLDEELLNAMLTEHSAGADLTLLTDTRFGLGCMLEQADQLPASYALGPHSFGHPGAGGTLGCADPEREVSVAFVTNSLGASVLMDPRAQKINAALKKCL</sequence>
<dbReference type="Proteomes" id="UP001212189">
    <property type="component" value="Chromosome"/>
</dbReference>
<name>A0AAE9VSK7_9GAMM</name>
<evidence type="ECO:0000313" key="2">
    <source>
        <dbReference type="EMBL" id="WBE24196.1"/>
    </source>
</evidence>
<organism evidence="2 3">
    <name type="scientific">Denitrificimonas caeni</name>
    <dbReference type="NCBI Taxonomy" id="521720"/>
    <lineage>
        <taxon>Bacteria</taxon>
        <taxon>Pseudomonadati</taxon>
        <taxon>Pseudomonadota</taxon>
        <taxon>Gammaproteobacteria</taxon>
        <taxon>Pseudomonadales</taxon>
        <taxon>Pseudomonadaceae</taxon>
        <taxon>Denitrificimonas</taxon>
    </lineage>
</organism>
<keyword evidence="3" id="KW-1185">Reference proteome</keyword>
<dbReference type="SUPFAM" id="SSF56601">
    <property type="entry name" value="beta-lactamase/transpeptidase-like"/>
    <property type="match status" value="1"/>
</dbReference>